<feature type="compositionally biased region" description="Basic and acidic residues" evidence="1">
    <location>
        <begin position="26"/>
        <end position="35"/>
    </location>
</feature>
<sequence length="35" mass="4114">MSECHNTFRAMNQRQRGQDTDQQQKGGDEEPTARY</sequence>
<protein>
    <submittedName>
        <fullName evidence="2">Uncharacterized protein</fullName>
    </submittedName>
</protein>
<organism evidence="2 3">
    <name type="scientific">Mycobacteroides abscessus subsp. bolletii CRM-0020</name>
    <dbReference type="NCBI Taxonomy" id="1306401"/>
    <lineage>
        <taxon>Bacteria</taxon>
        <taxon>Bacillati</taxon>
        <taxon>Actinomycetota</taxon>
        <taxon>Actinomycetes</taxon>
        <taxon>Mycobacteriales</taxon>
        <taxon>Mycobacteriaceae</taxon>
        <taxon>Mycobacteroides</taxon>
        <taxon>Mycobacteroides abscessus</taxon>
    </lineage>
</organism>
<evidence type="ECO:0000256" key="1">
    <source>
        <dbReference type="SAM" id="MobiDB-lite"/>
    </source>
</evidence>
<dbReference type="AlphaFoldDB" id="A0A829HMY7"/>
<proteinExistence type="predicted"/>
<evidence type="ECO:0000313" key="3">
    <source>
        <dbReference type="Proteomes" id="UP000014969"/>
    </source>
</evidence>
<dbReference type="EMBL" id="ATFQ01000037">
    <property type="protein sequence ID" value="EPQ21224.1"/>
    <property type="molecule type" value="Genomic_DNA"/>
</dbReference>
<gene>
    <name evidence="2" type="ORF">J108_22610</name>
</gene>
<name>A0A829HMY7_9MYCO</name>
<comment type="caution">
    <text evidence="2">The sequence shown here is derived from an EMBL/GenBank/DDBJ whole genome shotgun (WGS) entry which is preliminary data.</text>
</comment>
<reference evidence="2 3" key="1">
    <citation type="journal article" date="2013" name="Genome Announc.">
        <title>Genome Sequence of an Epidemic Isolate of Mycobacterium abscessus subsp. bolletii from Rio de Janeiro, Brazil.</title>
        <authorList>
            <person name="Davidson R.M."/>
            <person name="Reynolds P.R."/>
            <person name="Farias-Hesson E."/>
            <person name="Duarte R.S."/>
            <person name="Jackson M."/>
            <person name="Strong M."/>
        </authorList>
    </citation>
    <scope>NUCLEOTIDE SEQUENCE [LARGE SCALE GENOMIC DNA]</scope>
    <source>
        <strain evidence="2 3">CRM-0020</strain>
    </source>
</reference>
<evidence type="ECO:0000313" key="2">
    <source>
        <dbReference type="EMBL" id="EPQ21224.1"/>
    </source>
</evidence>
<dbReference type="Proteomes" id="UP000014969">
    <property type="component" value="Unassembled WGS sequence"/>
</dbReference>
<feature type="region of interest" description="Disordered" evidence="1">
    <location>
        <begin position="1"/>
        <end position="35"/>
    </location>
</feature>
<accession>A0A829HMY7</accession>